<feature type="domain" description="Glycoside hydrolase family 29 N-terminal" evidence="8">
    <location>
        <begin position="108"/>
        <end position="190"/>
    </location>
</feature>
<dbReference type="SUPFAM" id="SSF51445">
    <property type="entry name" value="(Trans)glycosidases"/>
    <property type="match status" value="1"/>
</dbReference>
<dbReference type="AlphaFoldDB" id="A0A917XSD0"/>
<dbReference type="GO" id="GO:0005764">
    <property type="term" value="C:lysosome"/>
    <property type="evidence" value="ECO:0007669"/>
    <property type="project" value="TreeGrafter"/>
</dbReference>
<evidence type="ECO:0000256" key="6">
    <source>
        <dbReference type="SAM" id="MobiDB-lite"/>
    </source>
</evidence>
<evidence type="ECO:0000256" key="4">
    <source>
        <dbReference type="ARBA" id="ARBA00022801"/>
    </source>
</evidence>
<keyword evidence="3 7" id="KW-0732">Signal</keyword>
<evidence type="ECO:0000313" key="10">
    <source>
        <dbReference type="Proteomes" id="UP000600365"/>
    </source>
</evidence>
<feature type="signal peptide" evidence="7">
    <location>
        <begin position="1"/>
        <end position="30"/>
    </location>
</feature>
<dbReference type="PANTHER" id="PTHR10030:SF37">
    <property type="entry name" value="ALPHA-L-FUCOSIDASE-RELATED"/>
    <property type="match status" value="1"/>
</dbReference>
<evidence type="ECO:0000256" key="7">
    <source>
        <dbReference type="SAM" id="SignalP"/>
    </source>
</evidence>
<dbReference type="EC" id="3.2.1.51" evidence="2"/>
<evidence type="ECO:0000313" key="9">
    <source>
        <dbReference type="EMBL" id="GGN49979.1"/>
    </source>
</evidence>
<feature type="compositionally biased region" description="Low complexity" evidence="6">
    <location>
        <begin position="221"/>
        <end position="230"/>
    </location>
</feature>
<keyword evidence="4" id="KW-0378">Hydrolase</keyword>
<dbReference type="Proteomes" id="UP000600365">
    <property type="component" value="Unassembled WGS sequence"/>
</dbReference>
<accession>A0A917XSD0</accession>
<keyword evidence="5" id="KW-0326">Glycosidase</keyword>
<evidence type="ECO:0000256" key="5">
    <source>
        <dbReference type="ARBA" id="ARBA00023295"/>
    </source>
</evidence>
<dbReference type="Gene3D" id="3.20.20.80">
    <property type="entry name" value="Glycosidases"/>
    <property type="match status" value="1"/>
</dbReference>
<dbReference type="Pfam" id="PF01120">
    <property type="entry name" value="Alpha_L_fucos"/>
    <property type="match status" value="1"/>
</dbReference>
<feature type="chain" id="PRO_5036860914" description="alpha-L-fucosidase" evidence="7">
    <location>
        <begin position="31"/>
        <end position="230"/>
    </location>
</feature>
<keyword evidence="10" id="KW-1185">Reference proteome</keyword>
<dbReference type="InterPro" id="IPR000933">
    <property type="entry name" value="Glyco_hydro_29"/>
</dbReference>
<evidence type="ECO:0000256" key="2">
    <source>
        <dbReference type="ARBA" id="ARBA00012662"/>
    </source>
</evidence>
<dbReference type="SMART" id="SM00812">
    <property type="entry name" value="Alpha_L_fucos"/>
    <property type="match status" value="1"/>
</dbReference>
<dbReference type="GO" id="GO:0004560">
    <property type="term" value="F:alpha-L-fucosidase activity"/>
    <property type="evidence" value="ECO:0007669"/>
    <property type="project" value="InterPro"/>
</dbReference>
<organism evidence="9 10">
    <name type="scientific">Streptomyces albiflavescens</name>
    <dbReference type="NCBI Taxonomy" id="1623582"/>
    <lineage>
        <taxon>Bacteria</taxon>
        <taxon>Bacillati</taxon>
        <taxon>Actinomycetota</taxon>
        <taxon>Actinomycetes</taxon>
        <taxon>Kitasatosporales</taxon>
        <taxon>Streptomycetaceae</taxon>
        <taxon>Streptomyces</taxon>
    </lineage>
</organism>
<gene>
    <name evidence="9" type="ORF">GCM10011579_004290</name>
</gene>
<sequence length="230" mass="24627">MRTTARKRTLIGGMVLVLAAWLGATQTATADATTTARPGIAAAGNPVVAISPTDTPAQIRAKAATVTPSTRQLTWQRLELTAFVHFGVNTYASREHGTGTEDPNISQPAEQDTDQWARALRDAGFKQVILTFKHHDGFLLFPSRYSGFGVTATSWRGGKGDVVRDLADSARAQGLAFGIYTSPADLHEAQPAAGTPMAARPRTGRSPPTPRTWSTDRRSPSRPTTTTRTS</sequence>
<comment type="similarity">
    <text evidence="1">Belongs to the glycosyl hydrolase 29 family.</text>
</comment>
<comment type="caution">
    <text evidence="9">The sequence shown here is derived from an EMBL/GenBank/DDBJ whole genome shotgun (WGS) entry which is preliminary data.</text>
</comment>
<evidence type="ECO:0000256" key="1">
    <source>
        <dbReference type="ARBA" id="ARBA00007951"/>
    </source>
</evidence>
<dbReference type="RefSeq" id="WP_189184062.1">
    <property type="nucleotide sequence ID" value="NZ_BMMM01000001.1"/>
</dbReference>
<dbReference type="EMBL" id="BMMM01000001">
    <property type="protein sequence ID" value="GGN49979.1"/>
    <property type="molecule type" value="Genomic_DNA"/>
</dbReference>
<reference evidence="9 10" key="1">
    <citation type="journal article" date="2014" name="Int. J. Syst. Evol. Microbiol.">
        <title>Complete genome sequence of Corynebacterium casei LMG S-19264T (=DSM 44701T), isolated from a smear-ripened cheese.</title>
        <authorList>
            <consortium name="US DOE Joint Genome Institute (JGI-PGF)"/>
            <person name="Walter F."/>
            <person name="Albersmeier A."/>
            <person name="Kalinowski J."/>
            <person name="Ruckert C."/>
        </authorList>
    </citation>
    <scope>NUCLEOTIDE SEQUENCE [LARGE SCALE GENOMIC DNA]</scope>
    <source>
        <strain evidence="9 10">CGMCC 4.7111</strain>
    </source>
</reference>
<proteinExistence type="inferred from homology"/>
<protein>
    <recommendedName>
        <fullName evidence="2">alpha-L-fucosidase</fullName>
        <ecNumber evidence="2">3.2.1.51</ecNumber>
    </recommendedName>
</protein>
<feature type="region of interest" description="Disordered" evidence="6">
    <location>
        <begin position="190"/>
        <end position="230"/>
    </location>
</feature>
<dbReference type="GO" id="GO:0006004">
    <property type="term" value="P:fucose metabolic process"/>
    <property type="evidence" value="ECO:0007669"/>
    <property type="project" value="TreeGrafter"/>
</dbReference>
<evidence type="ECO:0000259" key="8">
    <source>
        <dbReference type="Pfam" id="PF01120"/>
    </source>
</evidence>
<dbReference type="GO" id="GO:0016139">
    <property type="term" value="P:glycoside catabolic process"/>
    <property type="evidence" value="ECO:0007669"/>
    <property type="project" value="TreeGrafter"/>
</dbReference>
<name>A0A917XSD0_9ACTN</name>
<dbReference type="InterPro" id="IPR057739">
    <property type="entry name" value="Glyco_hydro_29_N"/>
</dbReference>
<dbReference type="InterPro" id="IPR017853">
    <property type="entry name" value="GH"/>
</dbReference>
<evidence type="ECO:0000256" key="3">
    <source>
        <dbReference type="ARBA" id="ARBA00022729"/>
    </source>
</evidence>
<dbReference type="PANTHER" id="PTHR10030">
    <property type="entry name" value="ALPHA-L-FUCOSIDASE"/>
    <property type="match status" value="1"/>
</dbReference>